<reference evidence="5" key="1">
    <citation type="submission" date="2020-08" db="EMBL/GenBank/DDBJ databases">
        <title>Genome sequencing and assembly of the red palm weevil Rhynchophorus ferrugineus.</title>
        <authorList>
            <person name="Dias G.B."/>
            <person name="Bergman C.M."/>
            <person name="Manee M."/>
        </authorList>
    </citation>
    <scope>NUCLEOTIDE SEQUENCE</scope>
    <source>
        <strain evidence="5">AA-2017</strain>
        <tissue evidence="5">Whole larva</tissue>
    </source>
</reference>
<dbReference type="InterPro" id="IPR008962">
    <property type="entry name" value="PapD-like_sf"/>
</dbReference>
<feature type="transmembrane region" description="Helical" evidence="2">
    <location>
        <begin position="447"/>
        <end position="466"/>
    </location>
</feature>
<feature type="domain" description="MSP" evidence="4">
    <location>
        <begin position="278"/>
        <end position="400"/>
    </location>
</feature>
<keyword evidence="2" id="KW-0812">Transmembrane</keyword>
<comment type="caution">
    <text evidence="5">The sequence shown here is derived from an EMBL/GenBank/DDBJ whole genome shotgun (WGS) entry which is preliminary data.</text>
</comment>
<evidence type="ECO:0000259" key="4">
    <source>
        <dbReference type="PROSITE" id="PS50202"/>
    </source>
</evidence>
<dbReference type="GO" id="GO:0012505">
    <property type="term" value="C:endomembrane system"/>
    <property type="evidence" value="ECO:0007669"/>
    <property type="project" value="TreeGrafter"/>
</dbReference>
<evidence type="ECO:0000313" key="6">
    <source>
        <dbReference type="Proteomes" id="UP000625711"/>
    </source>
</evidence>
<dbReference type="InterPro" id="IPR001251">
    <property type="entry name" value="CRAL-TRIO_dom"/>
</dbReference>
<organism evidence="5 6">
    <name type="scientific">Rhynchophorus ferrugineus</name>
    <name type="common">Red palm weevil</name>
    <name type="synonym">Curculio ferrugineus</name>
    <dbReference type="NCBI Taxonomy" id="354439"/>
    <lineage>
        <taxon>Eukaryota</taxon>
        <taxon>Metazoa</taxon>
        <taxon>Ecdysozoa</taxon>
        <taxon>Arthropoda</taxon>
        <taxon>Hexapoda</taxon>
        <taxon>Insecta</taxon>
        <taxon>Pterygota</taxon>
        <taxon>Neoptera</taxon>
        <taxon>Endopterygota</taxon>
        <taxon>Coleoptera</taxon>
        <taxon>Polyphaga</taxon>
        <taxon>Cucujiformia</taxon>
        <taxon>Curculionidae</taxon>
        <taxon>Dryophthorinae</taxon>
        <taxon>Rhynchophorus</taxon>
    </lineage>
</organism>
<dbReference type="Pfam" id="PF00635">
    <property type="entry name" value="Motile_Sperm"/>
    <property type="match status" value="1"/>
</dbReference>
<dbReference type="SUPFAM" id="SSF49354">
    <property type="entry name" value="PapD-like"/>
    <property type="match status" value="1"/>
</dbReference>
<name>A0A834IQ50_RHYFE</name>
<evidence type="ECO:0000259" key="3">
    <source>
        <dbReference type="PROSITE" id="PS50191"/>
    </source>
</evidence>
<keyword evidence="6" id="KW-1185">Reference proteome</keyword>
<dbReference type="GO" id="GO:0140284">
    <property type="term" value="C:endoplasmic reticulum-endosome membrane contact site"/>
    <property type="evidence" value="ECO:0007669"/>
    <property type="project" value="TreeGrafter"/>
</dbReference>
<dbReference type="InterPro" id="IPR036865">
    <property type="entry name" value="CRAL-TRIO_dom_sf"/>
</dbReference>
<feature type="domain" description="CRAL-TRIO" evidence="3">
    <location>
        <begin position="96"/>
        <end position="236"/>
    </location>
</feature>
<dbReference type="Gene3D" id="2.60.40.10">
    <property type="entry name" value="Immunoglobulins"/>
    <property type="match status" value="1"/>
</dbReference>
<dbReference type="OrthoDB" id="75724at2759"/>
<dbReference type="Proteomes" id="UP000625711">
    <property type="component" value="Unassembled WGS sequence"/>
</dbReference>
<protein>
    <recommendedName>
        <fullName evidence="7">Motile sperm domain-containing protein 2</fullName>
    </recommendedName>
</protein>
<gene>
    <name evidence="5" type="ORF">GWI33_001626</name>
</gene>
<dbReference type="EMBL" id="JAACXV010000147">
    <property type="protein sequence ID" value="KAF7282993.1"/>
    <property type="molecule type" value="Genomic_DNA"/>
</dbReference>
<evidence type="ECO:0000313" key="5">
    <source>
        <dbReference type="EMBL" id="KAF7282993.1"/>
    </source>
</evidence>
<evidence type="ECO:0000256" key="2">
    <source>
        <dbReference type="SAM" id="Phobius"/>
    </source>
</evidence>
<feature type="region of interest" description="Disordered" evidence="1">
    <location>
        <begin position="260"/>
        <end position="281"/>
    </location>
</feature>
<dbReference type="InterPro" id="IPR013783">
    <property type="entry name" value="Ig-like_fold"/>
</dbReference>
<dbReference type="InterPro" id="IPR053012">
    <property type="entry name" value="ER-organelle_contact"/>
</dbReference>
<dbReference type="PROSITE" id="PS50191">
    <property type="entry name" value="CRAL_TRIO"/>
    <property type="match status" value="1"/>
</dbReference>
<dbReference type="CDD" id="cd00170">
    <property type="entry name" value="SEC14"/>
    <property type="match status" value="1"/>
</dbReference>
<dbReference type="PROSITE" id="PS50202">
    <property type="entry name" value="MSP"/>
    <property type="match status" value="1"/>
</dbReference>
<keyword evidence="2" id="KW-1133">Transmembrane helix</keyword>
<evidence type="ECO:0008006" key="7">
    <source>
        <dbReference type="Google" id="ProtNLM"/>
    </source>
</evidence>
<dbReference type="PANTHER" id="PTHR46384">
    <property type="entry name" value="MOTILE SPERM DOMAIN-CONTAINING PROTEIN 2"/>
    <property type="match status" value="1"/>
</dbReference>
<accession>A0A834IQ50</accession>
<dbReference type="Gene3D" id="3.40.525.10">
    <property type="entry name" value="CRAL-TRIO lipid binding domain"/>
    <property type="match status" value="1"/>
</dbReference>
<keyword evidence="2" id="KW-0472">Membrane</keyword>
<dbReference type="SUPFAM" id="SSF46938">
    <property type="entry name" value="CRAL/TRIO N-terminal domain"/>
    <property type="match status" value="1"/>
</dbReference>
<evidence type="ECO:0000256" key="1">
    <source>
        <dbReference type="SAM" id="MobiDB-lite"/>
    </source>
</evidence>
<dbReference type="AlphaFoldDB" id="A0A834IQ50"/>
<dbReference type="SUPFAM" id="SSF52087">
    <property type="entry name" value="CRAL/TRIO domain"/>
    <property type="match status" value="1"/>
</dbReference>
<dbReference type="InterPro" id="IPR000535">
    <property type="entry name" value="MSP_dom"/>
</dbReference>
<dbReference type="InterPro" id="IPR036273">
    <property type="entry name" value="CRAL/TRIO_N_dom_sf"/>
</dbReference>
<proteinExistence type="predicted"/>
<dbReference type="Pfam" id="PF00650">
    <property type="entry name" value="CRAL_TRIO"/>
    <property type="match status" value="1"/>
</dbReference>
<sequence>MSVKDVPQSLVDELRTVFLEELEAKGTDTIHPKDLERVKRSDHWLQRFLAHQKQSVPKASKMMFTSLLWRKEFKVNDINENNIKMDLIIKGCFFTYGKDIMGSTLLVFRGKLYKGSINQDELRKCVIYWMERAERLTEGEPITLFFDMDGCGLSNIDMDLMKYLIGLFKEYYPFFLNLIIIFEMPWILSAAFKVIKSWLPEEAIEKIKFVTKKDINTVVPSEDILKSWGGNNPYVFNFIPEKKPAVESNNIYSKKVHFSESSSKGDTQLPPEPQEDGPVKVHPPRAITFIREGNGLVGTLRLQNPNDQHVVYKLKTTSPGKFLVEPRAGVLRPGTDNTVKVTLQQGFQLDGSAKDKFLVISCVVDNEEAATLGSSFRLPPFWSDRKVYQNVIRCVQIVETTKNGKVVGDTLSDSEESTQLSKLLSSLDEIQESQKELTRLINRNQKIQLFGLIITAVLVAMMFAFFNKSFRKLSSKEPYCLNANGLEN</sequence>
<dbReference type="SMART" id="SM00516">
    <property type="entry name" value="SEC14"/>
    <property type="match status" value="1"/>
</dbReference>
<dbReference type="PANTHER" id="PTHR46384:SF1">
    <property type="entry name" value="MOTILE SPERM DOMAIN-CONTAINING PROTEIN 2"/>
    <property type="match status" value="1"/>
</dbReference>